<dbReference type="InterPro" id="IPR026042">
    <property type="entry name" value="YjbJ"/>
</dbReference>
<protein>
    <submittedName>
        <fullName evidence="3">CsbD family protein</fullName>
    </submittedName>
</protein>
<evidence type="ECO:0000259" key="2">
    <source>
        <dbReference type="Pfam" id="PF05532"/>
    </source>
</evidence>
<evidence type="ECO:0000256" key="1">
    <source>
        <dbReference type="ARBA" id="ARBA00009129"/>
    </source>
</evidence>
<dbReference type="SUPFAM" id="SSF69047">
    <property type="entry name" value="Hypothetical protein YjbJ"/>
    <property type="match status" value="1"/>
</dbReference>
<proteinExistence type="inferred from homology"/>
<accession>A0ABS1Z4T7</accession>
<feature type="domain" description="CsbD-like" evidence="2">
    <location>
        <begin position="4"/>
        <end position="55"/>
    </location>
</feature>
<comment type="similarity">
    <text evidence="1">Belongs to the UPF0337 (CsbD) family.</text>
</comment>
<dbReference type="RefSeq" id="WP_039381972.1">
    <property type="nucleotide sequence ID" value="NZ_CP083448.1"/>
</dbReference>
<keyword evidence="4" id="KW-1185">Reference proteome</keyword>
<sequence length="70" mass="8250">MNRDEASGSRKQFKGKCKEQWGKLTDDDLSVIEGRREQLIGKIQERYGYARAEAEREVNEWESRHNDPHS</sequence>
<dbReference type="Proteomes" id="UP000809137">
    <property type="component" value="Unassembled WGS sequence"/>
</dbReference>
<name>A0ABS1Z4T7_9GAMM</name>
<dbReference type="NCBIfam" id="NF007748">
    <property type="entry name" value="PRK10428.1"/>
    <property type="match status" value="1"/>
</dbReference>
<dbReference type="GeneID" id="84689986"/>
<dbReference type="EMBL" id="JAFCXS010000004">
    <property type="protein sequence ID" value="MBM0747413.1"/>
    <property type="molecule type" value="Genomic_DNA"/>
</dbReference>
<dbReference type="Pfam" id="PF05532">
    <property type="entry name" value="CsbD"/>
    <property type="match status" value="1"/>
</dbReference>
<comment type="caution">
    <text evidence="3">The sequence shown here is derived from an EMBL/GenBank/DDBJ whole genome shotgun (WGS) entry which is preliminary data.</text>
</comment>
<dbReference type="InterPro" id="IPR008462">
    <property type="entry name" value="CsbD"/>
</dbReference>
<dbReference type="PIRSF" id="PIRSF039008">
    <property type="entry name" value="YjbJ"/>
    <property type="match status" value="1"/>
</dbReference>
<evidence type="ECO:0000313" key="4">
    <source>
        <dbReference type="Proteomes" id="UP000809137"/>
    </source>
</evidence>
<dbReference type="InterPro" id="IPR036629">
    <property type="entry name" value="YjbJ_sf"/>
</dbReference>
<gene>
    <name evidence="3" type="ORF">JJB79_08300</name>
</gene>
<reference evidence="3 4" key="1">
    <citation type="submission" date="2021-01" db="EMBL/GenBank/DDBJ databases">
        <title>Complete genome sequence of Pantoea eucrina OB49, a heavy metal tolerant bacterium with PGPR potential isolated from wheat in Algeria.</title>
        <authorList>
            <person name="Lekired A."/>
            <person name="Ouzari I.H."/>
        </authorList>
    </citation>
    <scope>NUCLEOTIDE SEQUENCE [LARGE SCALE GENOMIC DNA]</scope>
    <source>
        <strain evidence="3 4">OB49</strain>
    </source>
</reference>
<dbReference type="InterPro" id="IPR050423">
    <property type="entry name" value="UPF0337_stress_rsp"/>
</dbReference>
<dbReference type="PANTHER" id="PTHR34977:SF1">
    <property type="entry name" value="UPF0337 PROTEIN YJBJ"/>
    <property type="match status" value="1"/>
</dbReference>
<organism evidence="3 4">
    <name type="scientific">Pantoea eucrina</name>
    <dbReference type="NCBI Taxonomy" id="472693"/>
    <lineage>
        <taxon>Bacteria</taxon>
        <taxon>Pseudomonadati</taxon>
        <taxon>Pseudomonadota</taxon>
        <taxon>Gammaproteobacteria</taxon>
        <taxon>Enterobacterales</taxon>
        <taxon>Erwiniaceae</taxon>
        <taxon>Pantoea</taxon>
    </lineage>
</organism>
<evidence type="ECO:0000313" key="3">
    <source>
        <dbReference type="EMBL" id="MBM0747413.1"/>
    </source>
</evidence>
<dbReference type="Gene3D" id="1.10.1470.10">
    <property type="entry name" value="YjbJ"/>
    <property type="match status" value="1"/>
</dbReference>
<dbReference type="PANTHER" id="PTHR34977">
    <property type="entry name" value="UPF0337 PROTEIN YJBJ"/>
    <property type="match status" value="1"/>
</dbReference>